<dbReference type="InterPro" id="IPR005532">
    <property type="entry name" value="SUMF_dom"/>
</dbReference>
<dbReference type="InterPro" id="IPR051043">
    <property type="entry name" value="Sulfatase_Mod_Factor_Kinase"/>
</dbReference>
<dbReference type="InterPro" id="IPR042095">
    <property type="entry name" value="SUMF_sf"/>
</dbReference>
<dbReference type="Pfam" id="PF03781">
    <property type="entry name" value="FGE-sulfatase"/>
    <property type="match status" value="1"/>
</dbReference>
<evidence type="ECO:0000313" key="3">
    <source>
        <dbReference type="EMBL" id="XCM36706.1"/>
    </source>
</evidence>
<dbReference type="Gene3D" id="1.10.510.10">
    <property type="entry name" value="Transferase(Phosphotransferase) domain 1"/>
    <property type="match status" value="1"/>
</dbReference>
<reference evidence="3" key="1">
    <citation type="submission" date="2024-07" db="EMBL/GenBank/DDBJ databases">
        <authorList>
            <person name="Kim Y.J."/>
            <person name="Jeong J.Y."/>
        </authorList>
    </citation>
    <scope>NUCLEOTIDE SEQUENCE</scope>
    <source>
        <strain evidence="3">GIHE-MW2</strain>
    </source>
</reference>
<evidence type="ECO:0000259" key="2">
    <source>
        <dbReference type="PROSITE" id="PS50011"/>
    </source>
</evidence>
<dbReference type="Pfam" id="PF00069">
    <property type="entry name" value="Pkinase"/>
    <property type="match status" value="1"/>
</dbReference>
<dbReference type="PROSITE" id="PS00107">
    <property type="entry name" value="PROTEIN_KINASE_ATP"/>
    <property type="match status" value="1"/>
</dbReference>
<dbReference type="PANTHER" id="PTHR23150">
    <property type="entry name" value="SULFATASE MODIFYING FACTOR 1, 2"/>
    <property type="match status" value="1"/>
</dbReference>
<accession>A0AAU8JDT0</accession>
<dbReference type="InterPro" id="IPR000719">
    <property type="entry name" value="Prot_kinase_dom"/>
</dbReference>
<dbReference type="SUPFAM" id="SSF56112">
    <property type="entry name" value="Protein kinase-like (PK-like)"/>
    <property type="match status" value="1"/>
</dbReference>
<gene>
    <name evidence="3" type="ORF">ABWT76_005480</name>
</gene>
<dbReference type="PROSITE" id="PS50011">
    <property type="entry name" value="PROTEIN_KINASE_DOM"/>
    <property type="match status" value="1"/>
</dbReference>
<sequence length="642" mass="71491">MNQAELLYKMLVGQVIKDLYHLRKVLGAGGFGGVFLADEVVRDRLLRELAIKLIADNTNEQLEELIEATRLDHPNLIRSYAAGDCQLNGIDFLYLVMEKAEYSLEKRLEQGKLSVADTKKLAGDVAAGLVYLHGQNKVHRDLKPGNVLWLNNTWKLSDFGLVRSLGSQSYAQTANPSGTIAYTPPEAFGDRGKISTAWDVWSLGIMVVNAVSGQVPYSFDGKTQLLKQVMTGNLVLPNNIPSELESIVRGCLQEDRRQRWTAERVLEALKPPVIPACAGIHPPVIPAQAGIHPPVIPAQAGIHPPVISPVIPALEILKGREDWKTFSYAVVKLDPQGNISSRNQGSNQGYIELINGVEFPLLRIPSGSFLMGSPHTEAGRTKAESPQHRVSIAEFCLGQTQVTQAQWRVVANLPKIHRDLDPDPSDFKGDNRPVECVTWYDCIEFCARLSQKTGKNYRLPSEAEWEYACRAGTTTPFHFGETISAEVANYDGNHTYGRGQKGVRLGETIPVGSLNAANAWGLHDMHGNVWEWCLDDWHDSYTGAPTDGRPWLDTNDNDSQNIFNLIIFSSIFVKNKNDNDYHFENWQNLLKKFLEHKKNKLLRGGDWNLVPRYCRSAARYCSSPGGRGYLVGFRIAVSLPRT</sequence>
<dbReference type="AlphaFoldDB" id="A0AAU8JDT0"/>
<dbReference type="RefSeq" id="WP_354635266.1">
    <property type="nucleotide sequence ID" value="NZ_CP159837.1"/>
</dbReference>
<dbReference type="PANTHER" id="PTHR23150:SF19">
    <property type="entry name" value="FORMYLGLYCINE-GENERATING ENZYME"/>
    <property type="match status" value="1"/>
</dbReference>
<dbReference type="InterPro" id="IPR017441">
    <property type="entry name" value="Protein_kinase_ATP_BS"/>
</dbReference>
<dbReference type="GO" id="GO:0120147">
    <property type="term" value="F:formylglycine-generating oxidase activity"/>
    <property type="evidence" value="ECO:0007669"/>
    <property type="project" value="TreeGrafter"/>
</dbReference>
<evidence type="ECO:0000256" key="1">
    <source>
        <dbReference type="PROSITE-ProRule" id="PRU10141"/>
    </source>
</evidence>
<dbReference type="InterPro" id="IPR011009">
    <property type="entry name" value="Kinase-like_dom_sf"/>
</dbReference>
<dbReference type="CDD" id="cd14014">
    <property type="entry name" value="STKc_PknB_like"/>
    <property type="match status" value="1"/>
</dbReference>
<dbReference type="SUPFAM" id="SSF56436">
    <property type="entry name" value="C-type lectin-like"/>
    <property type="match status" value="1"/>
</dbReference>
<keyword evidence="3" id="KW-0808">Transferase</keyword>
<dbReference type="SMART" id="SM00220">
    <property type="entry name" value="S_TKc"/>
    <property type="match status" value="1"/>
</dbReference>
<dbReference type="GO" id="GO:0005524">
    <property type="term" value="F:ATP binding"/>
    <property type="evidence" value="ECO:0007669"/>
    <property type="project" value="UniProtKB-UniRule"/>
</dbReference>
<dbReference type="InterPro" id="IPR016187">
    <property type="entry name" value="CTDL_fold"/>
</dbReference>
<keyword evidence="1" id="KW-0547">Nucleotide-binding</keyword>
<feature type="binding site" evidence="1">
    <location>
        <position position="52"/>
    </location>
    <ligand>
        <name>ATP</name>
        <dbReference type="ChEBI" id="CHEBI:30616"/>
    </ligand>
</feature>
<dbReference type="EMBL" id="CP159837">
    <property type="protein sequence ID" value="XCM36706.1"/>
    <property type="molecule type" value="Genomic_DNA"/>
</dbReference>
<protein>
    <submittedName>
        <fullName evidence="3">Bifunctional serine/threonine-protein kinase/formylglycine-generating enzyme family protein</fullName>
    </submittedName>
</protein>
<dbReference type="GO" id="GO:0004672">
    <property type="term" value="F:protein kinase activity"/>
    <property type="evidence" value="ECO:0007669"/>
    <property type="project" value="InterPro"/>
</dbReference>
<proteinExistence type="predicted"/>
<keyword evidence="3" id="KW-0418">Kinase</keyword>
<name>A0AAU8JDT0_9CYAN</name>
<feature type="domain" description="Protein kinase" evidence="2">
    <location>
        <begin position="20"/>
        <end position="284"/>
    </location>
</feature>
<dbReference type="Gene3D" id="3.90.1580.10">
    <property type="entry name" value="paralog of FGE (formylglycine-generating enzyme)"/>
    <property type="match status" value="1"/>
</dbReference>
<keyword evidence="1" id="KW-0067">ATP-binding</keyword>
<organism evidence="3">
    <name type="scientific">Planktothricoides raciborskii GIHE-MW2</name>
    <dbReference type="NCBI Taxonomy" id="2792601"/>
    <lineage>
        <taxon>Bacteria</taxon>
        <taxon>Bacillati</taxon>
        <taxon>Cyanobacteriota</taxon>
        <taxon>Cyanophyceae</taxon>
        <taxon>Oscillatoriophycideae</taxon>
        <taxon>Oscillatoriales</taxon>
        <taxon>Oscillatoriaceae</taxon>
        <taxon>Planktothricoides</taxon>
    </lineage>
</organism>